<dbReference type="SUPFAM" id="SSF53822">
    <property type="entry name" value="Periplasmic binding protein-like I"/>
    <property type="match status" value="1"/>
</dbReference>
<dbReference type="Proteomes" id="UP000541185">
    <property type="component" value="Unassembled WGS sequence"/>
</dbReference>
<dbReference type="AlphaFoldDB" id="A0A848H3Z3"/>
<evidence type="ECO:0000256" key="3">
    <source>
        <dbReference type="SAM" id="SignalP"/>
    </source>
</evidence>
<keyword evidence="6" id="KW-1185">Reference proteome</keyword>
<dbReference type="Gene3D" id="3.40.50.2300">
    <property type="match status" value="2"/>
</dbReference>
<evidence type="ECO:0000256" key="1">
    <source>
        <dbReference type="ARBA" id="ARBA00010062"/>
    </source>
</evidence>
<keyword evidence="2 3" id="KW-0732">Signal</keyword>
<name>A0A848H3Z3_9BURK</name>
<evidence type="ECO:0000313" key="5">
    <source>
        <dbReference type="EMBL" id="NML44271.1"/>
    </source>
</evidence>
<feature type="domain" description="Leucine-binding protein" evidence="4">
    <location>
        <begin position="28"/>
        <end position="364"/>
    </location>
</feature>
<dbReference type="InterPro" id="IPR028082">
    <property type="entry name" value="Peripla_BP_I"/>
</dbReference>
<proteinExistence type="inferred from homology"/>
<organism evidence="5 6">
    <name type="scientific">Ramlibacter agri</name>
    <dbReference type="NCBI Taxonomy" id="2728837"/>
    <lineage>
        <taxon>Bacteria</taxon>
        <taxon>Pseudomonadati</taxon>
        <taxon>Pseudomonadota</taxon>
        <taxon>Betaproteobacteria</taxon>
        <taxon>Burkholderiales</taxon>
        <taxon>Comamonadaceae</taxon>
        <taxon>Ramlibacter</taxon>
    </lineage>
</organism>
<dbReference type="PANTHER" id="PTHR47235:SF1">
    <property type="entry name" value="BLR6548 PROTEIN"/>
    <property type="match status" value="1"/>
</dbReference>
<comment type="similarity">
    <text evidence="1">Belongs to the leucine-binding protein family.</text>
</comment>
<dbReference type="CDD" id="cd06326">
    <property type="entry name" value="PBP1_ABC_ligand_binding-like"/>
    <property type="match status" value="1"/>
</dbReference>
<reference evidence="5 6" key="1">
    <citation type="submission" date="2020-04" db="EMBL/GenBank/DDBJ databases">
        <title>Ramlibacter sp. G-1-2-2 isolated from soil.</title>
        <authorList>
            <person name="Dahal R.H."/>
        </authorList>
    </citation>
    <scope>NUCLEOTIDE SEQUENCE [LARGE SCALE GENOMIC DNA]</scope>
    <source>
        <strain evidence="5 6">G-1-2-2</strain>
    </source>
</reference>
<gene>
    <name evidence="5" type="ORF">HHL11_10955</name>
</gene>
<evidence type="ECO:0000259" key="4">
    <source>
        <dbReference type="Pfam" id="PF13458"/>
    </source>
</evidence>
<comment type="caution">
    <text evidence="5">The sequence shown here is derived from an EMBL/GenBank/DDBJ whole genome shotgun (WGS) entry which is preliminary data.</text>
</comment>
<dbReference type="InterPro" id="IPR028081">
    <property type="entry name" value="Leu-bd"/>
</dbReference>
<accession>A0A848H3Z3</accession>
<evidence type="ECO:0000313" key="6">
    <source>
        <dbReference type="Proteomes" id="UP000541185"/>
    </source>
</evidence>
<sequence length="368" mass="39525">MRGRICRHFAVLVYLSVAACGAARAEILLGTSSDYSSANAALTRDYMRGMQAYLDEVNRKGGIRGETIRIVSADDGSDPQKTAENTRKLVDKDEVLALVAYRGTAGMLKIVPIIQAAGVPEIGSTSMAKALREPAMRGVFHMRPSTADEIEAAVNHAWTIGMTRIAAYYQDDAFGNEAIEAFRASLAKRGAQPVAVAALKRGSTDVASGVDALAKVQPQAVLMLGQTKPNAALIKGLRAKDVHPMFFALSVSSGLHAELNEAAAGIMVTQVAPYPFIAREPVVTEYQSLLADKHYSYGSLEGFLNAKLVVRALQKTPSPITRAKLMATLESMGDEDLGGFHISYGKQSNLGSRYVNLTMIRQDGTFAR</sequence>
<feature type="signal peptide" evidence="3">
    <location>
        <begin position="1"/>
        <end position="25"/>
    </location>
</feature>
<dbReference type="RefSeq" id="WP_169418415.1">
    <property type="nucleotide sequence ID" value="NZ_JABBFX010000001.1"/>
</dbReference>
<feature type="chain" id="PRO_5033013231" evidence="3">
    <location>
        <begin position="26"/>
        <end position="368"/>
    </location>
</feature>
<dbReference type="PANTHER" id="PTHR47235">
    <property type="entry name" value="BLR6548 PROTEIN"/>
    <property type="match status" value="1"/>
</dbReference>
<dbReference type="PROSITE" id="PS51257">
    <property type="entry name" value="PROKAR_LIPOPROTEIN"/>
    <property type="match status" value="1"/>
</dbReference>
<protein>
    <submittedName>
        <fullName evidence="5">ABC transporter substrate-binding protein</fullName>
    </submittedName>
</protein>
<evidence type="ECO:0000256" key="2">
    <source>
        <dbReference type="ARBA" id="ARBA00022729"/>
    </source>
</evidence>
<dbReference type="EMBL" id="JABBFX010000001">
    <property type="protein sequence ID" value="NML44271.1"/>
    <property type="molecule type" value="Genomic_DNA"/>
</dbReference>
<dbReference type="Pfam" id="PF13458">
    <property type="entry name" value="Peripla_BP_6"/>
    <property type="match status" value="1"/>
</dbReference>